<dbReference type="PROSITE" id="PS50263">
    <property type="entry name" value="CN_HYDROLASE"/>
    <property type="match status" value="1"/>
</dbReference>
<comment type="caution">
    <text evidence="2">The sequence shown here is derived from an EMBL/GenBank/DDBJ whole genome shotgun (WGS) entry which is preliminary data.</text>
</comment>
<reference evidence="2 3" key="1">
    <citation type="submission" date="2019-06" db="EMBL/GenBank/DDBJ databases">
        <title>Genomic insights into carbon and energy metabolism of Deferribacter autotrophicus revealed new metabolic traits in the phylum Deferribacteres.</title>
        <authorList>
            <person name="Slobodkin A.I."/>
            <person name="Slobodkina G.B."/>
            <person name="Allioux M."/>
            <person name="Alain K."/>
            <person name="Jebbar M."/>
            <person name="Shadrin V."/>
            <person name="Kublanov I.V."/>
            <person name="Toshchakov S.V."/>
            <person name="Bonch-Osmolovskaya E.A."/>
        </authorList>
    </citation>
    <scope>NUCLEOTIDE SEQUENCE [LARGE SCALE GENOMIC DNA]</scope>
    <source>
        <strain evidence="2 3">SL50</strain>
    </source>
</reference>
<proteinExistence type="predicted"/>
<keyword evidence="3" id="KW-1185">Reference proteome</keyword>
<dbReference type="GO" id="GO:0106008">
    <property type="term" value="F:2-oxoglutaramate amidase activity"/>
    <property type="evidence" value="ECO:0007669"/>
    <property type="project" value="TreeGrafter"/>
</dbReference>
<dbReference type="Gene3D" id="3.60.110.10">
    <property type="entry name" value="Carbon-nitrogen hydrolase"/>
    <property type="match status" value="1"/>
</dbReference>
<dbReference type="PANTHER" id="PTHR47799:SF1">
    <property type="entry name" value="OMEGA-AMIDASE YAFV"/>
    <property type="match status" value="1"/>
</dbReference>
<accession>A0A5A8F4G3</accession>
<dbReference type="InterPro" id="IPR052737">
    <property type="entry name" value="Omega-amidase_YafV"/>
</dbReference>
<evidence type="ECO:0000259" key="1">
    <source>
        <dbReference type="PROSITE" id="PS50263"/>
    </source>
</evidence>
<dbReference type="EMBL" id="VFJB01000005">
    <property type="protein sequence ID" value="KAA0257975.1"/>
    <property type="molecule type" value="Genomic_DNA"/>
</dbReference>
<evidence type="ECO:0000313" key="3">
    <source>
        <dbReference type="Proteomes" id="UP000322876"/>
    </source>
</evidence>
<name>A0A5A8F4G3_9BACT</name>
<evidence type="ECO:0000313" key="2">
    <source>
        <dbReference type="EMBL" id="KAA0257975.1"/>
    </source>
</evidence>
<dbReference type="InterPro" id="IPR003010">
    <property type="entry name" value="C-N_Hydrolase"/>
</dbReference>
<dbReference type="OrthoDB" id="9811121at2"/>
<dbReference type="PANTHER" id="PTHR47799">
    <property type="entry name" value="OMEGA-AMIDASE YAFV"/>
    <property type="match status" value="1"/>
</dbReference>
<dbReference type="Proteomes" id="UP000322876">
    <property type="component" value="Unassembled WGS sequence"/>
</dbReference>
<keyword evidence="2" id="KW-0378">Hydrolase</keyword>
<dbReference type="GO" id="GO:0050152">
    <property type="term" value="F:omega-amidase activity"/>
    <property type="evidence" value="ECO:0007669"/>
    <property type="project" value="TreeGrafter"/>
</dbReference>
<feature type="domain" description="CN hydrolase" evidence="1">
    <location>
        <begin position="3"/>
        <end position="237"/>
    </location>
</feature>
<dbReference type="Pfam" id="PF00795">
    <property type="entry name" value="CN_hydrolase"/>
    <property type="match status" value="1"/>
</dbReference>
<gene>
    <name evidence="2" type="ORF">FHQ18_06170</name>
</gene>
<protein>
    <submittedName>
        <fullName evidence="2">Carbon-nitrogen family hydrolase</fullName>
    </submittedName>
</protein>
<dbReference type="AlphaFoldDB" id="A0A5A8F4G3"/>
<sequence length="266" mass="30525">MLMKIGLIQNYVKLGDIENNKSLFFSEIAALLKESPDFIILPEMWLTGFDYENIFKFSENTFNIIKELQNILSDDTLIVSSLPEQSNSKVFNTIFVFNKSKIIAKYRKNFLFSPLREDIYFEKGNDITVFENKGTKIGLHTCYEIRFPELFRLSTYNGAELFFVPAIWPAGKKHHWLTLIKARAIENQAFIVGCNANKISTKNKEVACGYSVVIDPWGNEVFIADEEPLSTTVSLDMSKVKEVRDTIPSLKDAMEVFEINKKPYKG</sequence>
<dbReference type="InterPro" id="IPR036526">
    <property type="entry name" value="C-N_Hydrolase_sf"/>
</dbReference>
<dbReference type="SUPFAM" id="SSF56317">
    <property type="entry name" value="Carbon-nitrogen hydrolase"/>
    <property type="match status" value="1"/>
</dbReference>
<organism evidence="2 3">
    <name type="scientific">Deferribacter autotrophicus</name>
    <dbReference type="NCBI Taxonomy" id="500465"/>
    <lineage>
        <taxon>Bacteria</taxon>
        <taxon>Pseudomonadati</taxon>
        <taxon>Deferribacterota</taxon>
        <taxon>Deferribacteres</taxon>
        <taxon>Deferribacterales</taxon>
        <taxon>Deferribacteraceae</taxon>
        <taxon>Deferribacter</taxon>
    </lineage>
</organism>